<dbReference type="InterPro" id="IPR005000">
    <property type="entry name" value="Aldolase/citrate-lyase_domain"/>
</dbReference>
<dbReference type="InterPro" id="IPR050251">
    <property type="entry name" value="HpcH-HpaI_aldolase"/>
</dbReference>
<name>A0A2S7K1M7_9PROT</name>
<feature type="domain" description="HpcH/HpaI aldolase/citrate lyase" evidence="4">
    <location>
        <begin position="19"/>
        <end position="243"/>
    </location>
</feature>
<dbReference type="InterPro" id="IPR040442">
    <property type="entry name" value="Pyrv_kinase-like_dom_sf"/>
</dbReference>
<evidence type="ECO:0000256" key="3">
    <source>
        <dbReference type="ARBA" id="ARBA00023239"/>
    </source>
</evidence>
<dbReference type="Gene3D" id="3.20.20.60">
    <property type="entry name" value="Phosphoenolpyruvate-binding domains"/>
    <property type="match status" value="1"/>
</dbReference>
<dbReference type="SUPFAM" id="SSF51621">
    <property type="entry name" value="Phosphoenolpyruvate/pyruvate domain"/>
    <property type="match status" value="1"/>
</dbReference>
<dbReference type="PANTHER" id="PTHR30502:SF0">
    <property type="entry name" value="PHOSPHOENOLPYRUVATE CARBOXYLASE FAMILY PROTEIN"/>
    <property type="match status" value="1"/>
</dbReference>
<dbReference type="InterPro" id="IPR015813">
    <property type="entry name" value="Pyrv/PenolPyrv_kinase-like_dom"/>
</dbReference>
<evidence type="ECO:0000256" key="1">
    <source>
        <dbReference type="ARBA" id="ARBA00005568"/>
    </source>
</evidence>
<dbReference type="EMBL" id="PJCH01000015">
    <property type="protein sequence ID" value="PQA86415.1"/>
    <property type="molecule type" value="Genomic_DNA"/>
</dbReference>
<dbReference type="AlphaFoldDB" id="A0A2S7K1M7"/>
<proteinExistence type="inferred from homology"/>
<keyword evidence="6" id="KW-1185">Reference proteome</keyword>
<dbReference type="PANTHER" id="PTHR30502">
    <property type="entry name" value="2-KETO-3-DEOXY-L-RHAMNONATE ALDOLASE"/>
    <property type="match status" value="1"/>
</dbReference>
<reference evidence="5 6" key="1">
    <citation type="submission" date="2017-12" db="EMBL/GenBank/DDBJ databases">
        <authorList>
            <person name="Hurst M.R.H."/>
        </authorList>
    </citation>
    <scope>NUCLEOTIDE SEQUENCE [LARGE SCALE GENOMIC DNA]</scope>
    <source>
        <strain evidence="5 6">SY-3-19</strain>
    </source>
</reference>
<accession>A0A2S7K1M7</accession>
<protein>
    <submittedName>
        <fullName evidence="5">2-dehydro-3-deoxyglucarate aldolase</fullName>
    </submittedName>
</protein>
<dbReference type="RefSeq" id="WP_104831627.1">
    <property type="nucleotide sequence ID" value="NZ_PJCH01000015.1"/>
</dbReference>
<sequence length="260" mass="28622">MFNSCIKKKLDRGETVFGSFFKFNSPNLVELFGFAGFDFLIIDCEHSTFGHADVETMIRACERAGMSSIIRTQDASEANILHALDSGASGVQVPSLRHPDQVREVVHKSKYHPIGGRGWAPGCRAAGYAFFNVDEYVERANRETVVSVHVENKEMVDEIEALCEIDHLDVLFIGTGDLSQSLGHPGKAGHPDVQAAVDKVIEAGVRHGKHLGAVVGNPDQLKSYVERGVKYIAWQSDLTMYKNALKAAAANFSPYRQKED</sequence>
<comment type="similarity">
    <text evidence="1">Belongs to the HpcH/HpaI aldolase family.</text>
</comment>
<evidence type="ECO:0000256" key="2">
    <source>
        <dbReference type="ARBA" id="ARBA00022723"/>
    </source>
</evidence>
<keyword evidence="2" id="KW-0479">Metal-binding</keyword>
<dbReference type="Pfam" id="PF03328">
    <property type="entry name" value="HpcH_HpaI"/>
    <property type="match status" value="1"/>
</dbReference>
<evidence type="ECO:0000259" key="4">
    <source>
        <dbReference type="Pfam" id="PF03328"/>
    </source>
</evidence>
<organism evidence="5 6">
    <name type="scientific">Hyphococcus luteus</name>
    <dbReference type="NCBI Taxonomy" id="2058213"/>
    <lineage>
        <taxon>Bacteria</taxon>
        <taxon>Pseudomonadati</taxon>
        <taxon>Pseudomonadota</taxon>
        <taxon>Alphaproteobacteria</taxon>
        <taxon>Parvularculales</taxon>
        <taxon>Parvularculaceae</taxon>
        <taxon>Hyphococcus</taxon>
    </lineage>
</organism>
<keyword evidence="3" id="KW-0456">Lyase</keyword>
<dbReference type="GO" id="GO:0005737">
    <property type="term" value="C:cytoplasm"/>
    <property type="evidence" value="ECO:0007669"/>
    <property type="project" value="TreeGrafter"/>
</dbReference>
<evidence type="ECO:0000313" key="6">
    <source>
        <dbReference type="Proteomes" id="UP000239504"/>
    </source>
</evidence>
<dbReference type="GO" id="GO:0016832">
    <property type="term" value="F:aldehyde-lyase activity"/>
    <property type="evidence" value="ECO:0007669"/>
    <property type="project" value="TreeGrafter"/>
</dbReference>
<evidence type="ECO:0000313" key="5">
    <source>
        <dbReference type="EMBL" id="PQA86415.1"/>
    </source>
</evidence>
<gene>
    <name evidence="5" type="ORF">CW354_18980</name>
</gene>
<dbReference type="OrthoDB" id="9802624at2"/>
<dbReference type="Proteomes" id="UP000239504">
    <property type="component" value="Unassembled WGS sequence"/>
</dbReference>
<comment type="caution">
    <text evidence="5">The sequence shown here is derived from an EMBL/GenBank/DDBJ whole genome shotgun (WGS) entry which is preliminary data.</text>
</comment>
<dbReference type="GO" id="GO:0046872">
    <property type="term" value="F:metal ion binding"/>
    <property type="evidence" value="ECO:0007669"/>
    <property type="project" value="UniProtKB-KW"/>
</dbReference>